<feature type="region of interest" description="Disordered" evidence="3">
    <location>
        <begin position="387"/>
        <end position="406"/>
    </location>
</feature>
<gene>
    <name evidence="5" type="ordered locus">LFE_1102</name>
</gene>
<feature type="compositionally biased region" description="Basic and acidic residues" evidence="3">
    <location>
        <begin position="387"/>
        <end position="400"/>
    </location>
</feature>
<evidence type="ECO:0000313" key="5">
    <source>
        <dbReference type="EMBL" id="BAM06795.1"/>
    </source>
</evidence>
<evidence type="ECO:0000259" key="4">
    <source>
        <dbReference type="PROSITE" id="PS50111"/>
    </source>
</evidence>
<dbReference type="PANTHER" id="PTHR32089">
    <property type="entry name" value="METHYL-ACCEPTING CHEMOTAXIS PROTEIN MCPB"/>
    <property type="match status" value="1"/>
</dbReference>
<dbReference type="Pfam" id="PF00015">
    <property type="entry name" value="MCPsignal"/>
    <property type="match status" value="1"/>
</dbReference>
<evidence type="ECO:0000256" key="2">
    <source>
        <dbReference type="PROSITE-ProRule" id="PRU00284"/>
    </source>
</evidence>
<dbReference type="SUPFAM" id="SSF58104">
    <property type="entry name" value="Methyl-accepting chemotaxis protein (MCP) signaling domain"/>
    <property type="match status" value="1"/>
</dbReference>
<dbReference type="InterPro" id="IPR004089">
    <property type="entry name" value="MCPsignal_dom"/>
</dbReference>
<dbReference type="KEGG" id="lfc:LFE_1102"/>
<keyword evidence="6" id="KW-1185">Reference proteome</keyword>
<proteinExistence type="predicted"/>
<reference evidence="6" key="2">
    <citation type="submission" date="2012-03" db="EMBL/GenBank/DDBJ databases">
        <title>The complete genome sequence of the pioneer microbe on fresh volcanic deposit, Leptospirillum ferrooxidans strain C2-3.</title>
        <authorList>
            <person name="Fujimura R."/>
            <person name="Sato Y."/>
            <person name="Nishizawa T."/>
            <person name="Nanba K."/>
            <person name="Oshima K."/>
            <person name="Hattori M."/>
            <person name="Kamijo T."/>
            <person name="Ohta H."/>
        </authorList>
    </citation>
    <scope>NUCLEOTIDE SEQUENCE [LARGE SCALE GENOMIC DNA]</scope>
    <source>
        <strain evidence="6">C2-3</strain>
    </source>
</reference>
<dbReference type="SMART" id="SM00283">
    <property type="entry name" value="MA"/>
    <property type="match status" value="1"/>
</dbReference>
<dbReference type="Proteomes" id="UP000007382">
    <property type="component" value="Chromosome"/>
</dbReference>
<evidence type="ECO:0000256" key="3">
    <source>
        <dbReference type="SAM" id="MobiDB-lite"/>
    </source>
</evidence>
<dbReference type="PROSITE" id="PS50111">
    <property type="entry name" value="CHEMOTAXIS_TRANSDUC_2"/>
    <property type="match status" value="1"/>
</dbReference>
<dbReference type="CDD" id="cd11386">
    <property type="entry name" value="MCP_signal"/>
    <property type="match status" value="1"/>
</dbReference>
<organism evidence="5 6">
    <name type="scientific">Leptospirillum ferrooxidans (strain C2-3)</name>
    <dbReference type="NCBI Taxonomy" id="1162668"/>
    <lineage>
        <taxon>Bacteria</taxon>
        <taxon>Pseudomonadati</taxon>
        <taxon>Nitrospirota</taxon>
        <taxon>Nitrospiria</taxon>
        <taxon>Nitrospirales</taxon>
        <taxon>Nitrospiraceae</taxon>
        <taxon>Leptospirillum</taxon>
    </lineage>
</organism>
<dbReference type="EMBL" id="AP012342">
    <property type="protein sequence ID" value="BAM06795.1"/>
    <property type="molecule type" value="Genomic_DNA"/>
</dbReference>
<dbReference type="GO" id="GO:0007165">
    <property type="term" value="P:signal transduction"/>
    <property type="evidence" value="ECO:0007669"/>
    <property type="project" value="UniProtKB-KW"/>
</dbReference>
<dbReference type="STRING" id="1162668.LFE_1102"/>
<dbReference type="PATRIC" id="fig|1162668.3.peg.1278"/>
<dbReference type="HOGENOM" id="CLU_056522_0_0_0"/>
<name>I0INE6_LEPFC</name>
<feature type="domain" description="Methyl-accepting transducer" evidence="4">
    <location>
        <begin position="171"/>
        <end position="389"/>
    </location>
</feature>
<evidence type="ECO:0000256" key="1">
    <source>
        <dbReference type="ARBA" id="ARBA00023224"/>
    </source>
</evidence>
<dbReference type="Gene3D" id="3.30.450.20">
    <property type="entry name" value="PAS domain"/>
    <property type="match status" value="1"/>
</dbReference>
<sequence>MFFYTNWRIVMSFFNKNNQNNNLSVTLNSNQTQKSIFMYPEVVKSILDSIPKVGIAIARKEMGNSKVGNEIFYLNETMKGIISSMEKDMIKDYGVAAKDVLGGSIHRFHKDPDRIRGILSNLREGEIRKNQIMDIGGSKLLSTSQVLVDPVSRESLGYMTIFIDITEGDALEHSISSQMENALSVLKSVGDLDTATKEISRNTSGIADVSKQTQKEAEDGQHVASLLKTQVGQAGDAMNTLGDVVNALASRSLEIGKIIEVINDIASQTNLLALNAAIEAARAGEQGRGFAVVADEVRKLAERTIRATKEIGDTIRETQEDTSKTVSMIKSALEKVSGSQKMSEDVDRVFSSIVARSQDLSKSLSETVSATKKQSNEVEEIRKNLEHAQQEAEKTKELLKKNKVNL</sequence>
<dbReference type="eggNOG" id="COG0840">
    <property type="taxonomic scope" value="Bacteria"/>
</dbReference>
<accession>I0INE6</accession>
<dbReference type="GO" id="GO:0016020">
    <property type="term" value="C:membrane"/>
    <property type="evidence" value="ECO:0007669"/>
    <property type="project" value="InterPro"/>
</dbReference>
<dbReference type="AlphaFoldDB" id="I0INE6"/>
<evidence type="ECO:0000313" key="6">
    <source>
        <dbReference type="Proteomes" id="UP000007382"/>
    </source>
</evidence>
<dbReference type="PANTHER" id="PTHR32089:SF112">
    <property type="entry name" value="LYSOZYME-LIKE PROTEIN-RELATED"/>
    <property type="match status" value="1"/>
</dbReference>
<dbReference type="Gene3D" id="1.10.287.950">
    <property type="entry name" value="Methyl-accepting chemotaxis protein"/>
    <property type="match status" value="1"/>
</dbReference>
<keyword evidence="1 2" id="KW-0807">Transducer</keyword>
<reference evidence="5 6" key="1">
    <citation type="journal article" date="2012" name="J. Bacteriol.">
        <title>Complete Genome Sequence of Leptospirillum ferrooxidans Strain C2-3, Isolated from a Fresh Volcanic Ash Deposit on the Island of Miyake, Japan.</title>
        <authorList>
            <person name="Fujimura R."/>
            <person name="Sato Y."/>
            <person name="Nishizawa T."/>
            <person name="Oshima K."/>
            <person name="Kim S.-W."/>
            <person name="Hattori M."/>
            <person name="Kamijo T."/>
            <person name="Ohta H."/>
        </authorList>
    </citation>
    <scope>NUCLEOTIDE SEQUENCE [LARGE SCALE GENOMIC DNA]</scope>
    <source>
        <strain evidence="5 6">C2-3</strain>
    </source>
</reference>
<protein>
    <submittedName>
        <fullName evidence="5">Putative methyl-accepting chemotaxis sensory transducer</fullName>
    </submittedName>
</protein>